<comment type="caution">
    <text evidence="5">The sequence shown here is derived from an EMBL/GenBank/DDBJ whole genome shotgun (WGS) entry which is preliminary data.</text>
</comment>
<evidence type="ECO:0000256" key="1">
    <source>
        <dbReference type="ARBA" id="ARBA00023015"/>
    </source>
</evidence>
<dbReference type="Pfam" id="PF01638">
    <property type="entry name" value="HxlR"/>
    <property type="match status" value="1"/>
</dbReference>
<dbReference type="SUPFAM" id="SSF46785">
    <property type="entry name" value="Winged helix' DNA-binding domain"/>
    <property type="match status" value="1"/>
</dbReference>
<keyword evidence="2" id="KW-0238">DNA-binding</keyword>
<dbReference type="EMBL" id="BJYM01000001">
    <property type="protein sequence ID" value="GEN85271.1"/>
    <property type="molecule type" value="Genomic_DNA"/>
</dbReference>
<dbReference type="InterPro" id="IPR036388">
    <property type="entry name" value="WH-like_DNA-bd_sf"/>
</dbReference>
<dbReference type="PROSITE" id="PS51118">
    <property type="entry name" value="HTH_HXLR"/>
    <property type="match status" value="1"/>
</dbReference>
<evidence type="ECO:0000313" key="5">
    <source>
        <dbReference type="EMBL" id="GEN85271.1"/>
    </source>
</evidence>
<dbReference type="PANTHER" id="PTHR33204">
    <property type="entry name" value="TRANSCRIPTIONAL REGULATOR, MARR FAMILY"/>
    <property type="match status" value="1"/>
</dbReference>
<keyword evidence="3" id="KW-0804">Transcription</keyword>
<keyword evidence="6" id="KW-1185">Reference proteome</keyword>
<dbReference type="InterPro" id="IPR002577">
    <property type="entry name" value="HTH_HxlR"/>
</dbReference>
<organism evidence="5 6">
    <name type="scientific">Oceanobacillus sojae</name>
    <dbReference type="NCBI Taxonomy" id="582851"/>
    <lineage>
        <taxon>Bacteria</taxon>
        <taxon>Bacillati</taxon>
        <taxon>Bacillota</taxon>
        <taxon>Bacilli</taxon>
        <taxon>Bacillales</taxon>
        <taxon>Bacillaceae</taxon>
        <taxon>Oceanobacillus</taxon>
    </lineage>
</organism>
<evidence type="ECO:0000259" key="4">
    <source>
        <dbReference type="PROSITE" id="PS51118"/>
    </source>
</evidence>
<gene>
    <name evidence="5" type="ORF">OSO01_00100</name>
</gene>
<evidence type="ECO:0000256" key="3">
    <source>
        <dbReference type="ARBA" id="ARBA00023163"/>
    </source>
</evidence>
<evidence type="ECO:0000256" key="2">
    <source>
        <dbReference type="ARBA" id="ARBA00023125"/>
    </source>
</evidence>
<protein>
    <submittedName>
        <fullName evidence="5">Transcriptional regulator</fullName>
    </submittedName>
</protein>
<keyword evidence="1" id="KW-0805">Transcription regulation</keyword>
<dbReference type="Proteomes" id="UP000321558">
    <property type="component" value="Unassembled WGS sequence"/>
</dbReference>
<reference evidence="5 6" key="1">
    <citation type="submission" date="2019-07" db="EMBL/GenBank/DDBJ databases">
        <title>Whole genome shotgun sequence of Oceanobacillus sojae NBRC 105379.</title>
        <authorList>
            <person name="Hosoyama A."/>
            <person name="Uohara A."/>
            <person name="Ohji S."/>
            <person name="Ichikawa N."/>
        </authorList>
    </citation>
    <scope>NUCLEOTIDE SEQUENCE [LARGE SCALE GENOMIC DNA]</scope>
    <source>
        <strain evidence="5 6">NBRC 105379</strain>
    </source>
</reference>
<evidence type="ECO:0000313" key="6">
    <source>
        <dbReference type="Proteomes" id="UP000321558"/>
    </source>
</evidence>
<dbReference type="GO" id="GO:0003677">
    <property type="term" value="F:DNA binding"/>
    <property type="evidence" value="ECO:0007669"/>
    <property type="project" value="UniProtKB-KW"/>
</dbReference>
<name>A0A511ZCW9_9BACI</name>
<dbReference type="OrthoDB" id="9791143at2"/>
<proteinExistence type="predicted"/>
<dbReference type="PANTHER" id="PTHR33204:SF29">
    <property type="entry name" value="TRANSCRIPTIONAL REGULATOR"/>
    <property type="match status" value="1"/>
</dbReference>
<dbReference type="RefSeq" id="WP_147207705.1">
    <property type="nucleotide sequence ID" value="NZ_BJYM01000001.1"/>
</dbReference>
<dbReference type="AlphaFoldDB" id="A0A511ZCW9"/>
<dbReference type="InterPro" id="IPR036390">
    <property type="entry name" value="WH_DNA-bd_sf"/>
</dbReference>
<dbReference type="Gene3D" id="1.10.10.10">
    <property type="entry name" value="Winged helix-like DNA-binding domain superfamily/Winged helix DNA-binding domain"/>
    <property type="match status" value="1"/>
</dbReference>
<sequence length="121" mass="13958">MNKVHTGFDVVQNIISGKWKSIILYQLGYGNKRTKDLLKICEGVSHKVLNEQLKQLQADGLIKRAVYADEVPIRVEYSLTEYGRSFLSLLKEMCDTGDEHLKKQGITTYNNKVCEYYNEHT</sequence>
<feature type="domain" description="HTH hxlR-type" evidence="4">
    <location>
        <begin position="6"/>
        <end position="105"/>
    </location>
</feature>
<accession>A0A511ZCW9</accession>